<dbReference type="CDD" id="cd16377">
    <property type="entry name" value="23S_rRNA_IVP_like"/>
    <property type="match status" value="1"/>
</dbReference>
<accession>A0A2M7ARH7</accession>
<dbReference type="AlphaFoldDB" id="A0A2M7ARH7"/>
<dbReference type="EMBL" id="PEWA01000048">
    <property type="protein sequence ID" value="PIU73226.1"/>
    <property type="molecule type" value="Genomic_DNA"/>
</dbReference>
<proteinExistence type="predicted"/>
<name>A0A2M7ARH7_9BACT</name>
<dbReference type="NCBIfam" id="TIGR02436">
    <property type="entry name" value="four helix bundle protein"/>
    <property type="match status" value="1"/>
</dbReference>
<reference evidence="2" key="1">
    <citation type="submission" date="2017-09" db="EMBL/GenBank/DDBJ databases">
        <title>Depth-based differentiation of microbial function through sediment-hosted aquifers and enrichment of novel symbionts in the deep terrestrial subsurface.</title>
        <authorList>
            <person name="Probst A.J."/>
            <person name="Ladd B."/>
            <person name="Jarett J.K."/>
            <person name="Geller-Mcgrath D.E."/>
            <person name="Sieber C.M.K."/>
            <person name="Emerson J.B."/>
            <person name="Anantharaman K."/>
            <person name="Thomas B.C."/>
            <person name="Malmstrom R."/>
            <person name="Stieglmeier M."/>
            <person name="Klingl A."/>
            <person name="Woyke T."/>
            <person name="Ryan C.M."/>
            <person name="Banfield J.F."/>
        </authorList>
    </citation>
    <scope>NUCLEOTIDE SEQUENCE [LARGE SCALE GENOMIC DNA]</scope>
</reference>
<comment type="caution">
    <text evidence="1">The sequence shown here is derived from an EMBL/GenBank/DDBJ whole genome shotgun (WGS) entry which is preliminary data.</text>
</comment>
<dbReference type="InterPro" id="IPR012657">
    <property type="entry name" value="23S_rRNA-intervening_sequence"/>
</dbReference>
<sequence>MLYKKILVWGKSHQLTLEVYKLTRLFPKEELFGIVSQIRRASSSVPANIVEGNSRGTVKEYKQFLIQARGSLTETVYFLELSKDLGYIETNDFERLYNLATEVGKMLNSLII</sequence>
<protein>
    <submittedName>
        <fullName evidence="1">Four helix bundle protein</fullName>
    </submittedName>
</protein>
<gene>
    <name evidence="1" type="ORF">COS78_03450</name>
</gene>
<dbReference type="SUPFAM" id="SSF158446">
    <property type="entry name" value="IVS-encoded protein-like"/>
    <property type="match status" value="1"/>
</dbReference>
<dbReference type="PANTHER" id="PTHR38471:SF2">
    <property type="entry name" value="FOUR HELIX BUNDLE PROTEIN"/>
    <property type="match status" value="1"/>
</dbReference>
<dbReference type="InterPro" id="IPR036583">
    <property type="entry name" value="23S_rRNA_IVS_sf"/>
</dbReference>
<organism evidence="1 2">
    <name type="scientific">Candidatus Shapirobacteria bacterium CG06_land_8_20_14_3_00_40_12</name>
    <dbReference type="NCBI Taxonomy" id="1974881"/>
    <lineage>
        <taxon>Bacteria</taxon>
        <taxon>Candidatus Shapironibacteriota</taxon>
    </lineage>
</organism>
<dbReference type="Proteomes" id="UP000231407">
    <property type="component" value="Unassembled WGS sequence"/>
</dbReference>
<evidence type="ECO:0000313" key="2">
    <source>
        <dbReference type="Proteomes" id="UP000231407"/>
    </source>
</evidence>
<evidence type="ECO:0000313" key="1">
    <source>
        <dbReference type="EMBL" id="PIU73226.1"/>
    </source>
</evidence>
<dbReference type="Pfam" id="PF05635">
    <property type="entry name" value="23S_rRNA_IVP"/>
    <property type="match status" value="1"/>
</dbReference>
<dbReference type="Gene3D" id="1.20.1440.60">
    <property type="entry name" value="23S rRNA-intervening sequence"/>
    <property type="match status" value="1"/>
</dbReference>
<dbReference type="PANTHER" id="PTHR38471">
    <property type="entry name" value="FOUR HELIX BUNDLE PROTEIN"/>
    <property type="match status" value="1"/>
</dbReference>